<keyword evidence="5" id="KW-1185">Reference proteome</keyword>
<dbReference type="SMART" id="SM00642">
    <property type="entry name" value="Aamy"/>
    <property type="match status" value="1"/>
</dbReference>
<dbReference type="SUPFAM" id="SSF51445">
    <property type="entry name" value="(Trans)glycosidases"/>
    <property type="match status" value="1"/>
</dbReference>
<gene>
    <name evidence="4" type="ORF">E4M00_08115</name>
</gene>
<dbReference type="AlphaFoldDB" id="A0A4Y9R3H9"/>
<evidence type="ECO:0000313" key="4">
    <source>
        <dbReference type="EMBL" id="TFV98005.1"/>
    </source>
</evidence>
<keyword evidence="1 4" id="KW-0378">Hydrolase</keyword>
<dbReference type="Gene3D" id="2.60.40.10">
    <property type="entry name" value="Immunoglobulins"/>
    <property type="match status" value="1"/>
</dbReference>
<accession>A0A4Y9R3H9</accession>
<dbReference type="InterPro" id="IPR014756">
    <property type="entry name" value="Ig_E-set"/>
</dbReference>
<dbReference type="PANTHER" id="PTHR10357">
    <property type="entry name" value="ALPHA-AMYLASE FAMILY MEMBER"/>
    <property type="match status" value="1"/>
</dbReference>
<dbReference type="GO" id="GO:0005975">
    <property type="term" value="P:carbohydrate metabolic process"/>
    <property type="evidence" value="ECO:0007669"/>
    <property type="project" value="InterPro"/>
</dbReference>
<dbReference type="InterPro" id="IPR006047">
    <property type="entry name" value="GH13_cat_dom"/>
</dbReference>
<evidence type="ECO:0000256" key="2">
    <source>
        <dbReference type="ARBA" id="ARBA00023295"/>
    </source>
</evidence>
<dbReference type="InterPro" id="IPR013783">
    <property type="entry name" value="Ig-like_fold"/>
</dbReference>
<dbReference type="SUPFAM" id="SSF81296">
    <property type="entry name" value="E set domains"/>
    <property type="match status" value="1"/>
</dbReference>
<name>A0A4Y9R3H9_9MICO</name>
<dbReference type="CDD" id="cd11338">
    <property type="entry name" value="AmyAc_CMD"/>
    <property type="match status" value="1"/>
</dbReference>
<dbReference type="GO" id="GO:0004553">
    <property type="term" value="F:hydrolase activity, hydrolyzing O-glycosyl compounds"/>
    <property type="evidence" value="ECO:0007669"/>
    <property type="project" value="InterPro"/>
</dbReference>
<dbReference type="Proteomes" id="UP000298127">
    <property type="component" value="Unassembled WGS sequence"/>
</dbReference>
<feature type="domain" description="Glycosyl hydrolase family 13 catalytic" evidence="3">
    <location>
        <begin position="136"/>
        <end position="559"/>
    </location>
</feature>
<dbReference type="Gene3D" id="3.20.20.80">
    <property type="entry name" value="Glycosidases"/>
    <property type="match status" value="1"/>
</dbReference>
<dbReference type="EMBL" id="SPQZ01000003">
    <property type="protein sequence ID" value="TFV98005.1"/>
    <property type="molecule type" value="Genomic_DNA"/>
</dbReference>
<organism evidence="4 5">
    <name type="scientific">Orlajensenia leifsoniae</name>
    <dbReference type="NCBI Taxonomy" id="2561933"/>
    <lineage>
        <taxon>Bacteria</taxon>
        <taxon>Bacillati</taxon>
        <taxon>Actinomycetota</taxon>
        <taxon>Actinomycetes</taxon>
        <taxon>Micrococcales</taxon>
        <taxon>Microbacteriaceae</taxon>
        <taxon>Orlajensenia</taxon>
    </lineage>
</organism>
<protein>
    <submittedName>
        <fullName evidence="4">Glycoside hydrolase family 13 protein</fullName>
    </submittedName>
</protein>
<reference evidence="4 5" key="1">
    <citation type="journal article" date="2018" name="J. Microbiol.">
        <title>Leifsonia flava sp. nov., a novel actinobacterium isolated from the rhizosphere of Aquilegia viridiflora.</title>
        <authorList>
            <person name="Cai Y."/>
            <person name="Tao W.Z."/>
            <person name="Ma Y.J."/>
            <person name="Cheng J."/>
            <person name="Zhang M.Y."/>
            <person name="Zhang Y.X."/>
        </authorList>
    </citation>
    <scope>NUCLEOTIDE SEQUENCE [LARGE SCALE GENOMIC DNA]</scope>
    <source>
        <strain evidence="4 5">SYP-B2174</strain>
    </source>
</reference>
<evidence type="ECO:0000313" key="5">
    <source>
        <dbReference type="Proteomes" id="UP000298127"/>
    </source>
</evidence>
<evidence type="ECO:0000256" key="1">
    <source>
        <dbReference type="ARBA" id="ARBA00022801"/>
    </source>
</evidence>
<comment type="caution">
    <text evidence="4">The sequence shown here is derived from an EMBL/GenBank/DDBJ whole genome shotgun (WGS) entry which is preliminary data.</text>
</comment>
<dbReference type="PANTHER" id="PTHR10357:SF210">
    <property type="entry name" value="MALTODEXTRIN GLUCOSIDASE"/>
    <property type="match status" value="1"/>
</dbReference>
<dbReference type="InterPro" id="IPR017853">
    <property type="entry name" value="GH"/>
</dbReference>
<dbReference type="InterPro" id="IPR004185">
    <property type="entry name" value="Glyco_hydro_13_lg-like_dom"/>
</dbReference>
<evidence type="ECO:0000259" key="3">
    <source>
        <dbReference type="SMART" id="SM00642"/>
    </source>
</evidence>
<dbReference type="CDD" id="cd02857">
    <property type="entry name" value="E_set_CDase_PDE_N"/>
    <property type="match status" value="1"/>
</dbReference>
<dbReference type="Pfam" id="PF00128">
    <property type="entry name" value="Alpha-amylase"/>
    <property type="match status" value="1"/>
</dbReference>
<dbReference type="RefSeq" id="WP_135120020.1">
    <property type="nucleotide sequence ID" value="NZ_SPQZ01000003.1"/>
</dbReference>
<sequence>MDDAVPLTHLPHHDGSPLYIEEQHPSLGQDLVMRMRVPHTFGAVASVHVRSNPNREPRFAEAALVASADGWDWWQATVEVENPVHHYRWLIVTDDGRQHWLNARGLSQVETLDSEDFRIAAGADAPDWAAESVLYQVFPDRFARSDAADSRETPDWAIAAAWGDPVDTRPPGRSKQFYGGDLDGVRSKLDHLVGLGVNLLYLTPVFPGRSNHRYDATSFAEVDDLLGGDAALVRLVEAAHARGIRVIGDLTSNHSGDGHEWFASALADADSDEAAFYYWLDSVQAELAPDESASAADAVDASYAVTDAAPAAAPRRSYVSWLGVPSLPKFNWNSEVLRRRFIEGEESVVARWLQPPFNLDGWRIDVANMTGRYLDEDHNAEVRRIIRRTMTEVNPDTILLGESTNDAAGDFQGDAWHGAMTYANFTRPLWSWLLVPGNTAFGGLGFALGMVPDFTGQQFVEAHTQFAAGFPWRTRLGAMNALDTHDTPRFATSARPGVTPVALGLSVTLPGIPVVFAGDEFGLTGEDGEASRTPMPWSTTGEAEVASRIDLYASLIGLRRAHLALSTGSMRWLHVGEDVLVYARESASETVLCVAARADYDVALPTTALAGADAATPAFGDGRLAASVDGISLQGSGPSFSAWVLPGVTAAVSAVSEV</sequence>
<proteinExistence type="predicted"/>
<keyword evidence="2" id="KW-0326">Glycosidase</keyword>